<proteinExistence type="predicted"/>
<protein>
    <submittedName>
        <fullName evidence="1">5626_t:CDS:1</fullName>
    </submittedName>
</protein>
<evidence type="ECO:0000313" key="1">
    <source>
        <dbReference type="EMBL" id="CAG8621868.1"/>
    </source>
</evidence>
<evidence type="ECO:0000313" key="2">
    <source>
        <dbReference type="Proteomes" id="UP000789525"/>
    </source>
</evidence>
<accession>A0ACA9MY53</accession>
<reference evidence="1" key="1">
    <citation type="submission" date="2021-06" db="EMBL/GenBank/DDBJ databases">
        <authorList>
            <person name="Kallberg Y."/>
            <person name="Tangrot J."/>
            <person name="Rosling A."/>
        </authorList>
    </citation>
    <scope>NUCLEOTIDE SEQUENCE</scope>
    <source>
        <strain evidence="1">CL356</strain>
    </source>
</reference>
<gene>
    <name evidence="1" type="ORF">ACOLOM_LOCUS7357</name>
</gene>
<dbReference type="EMBL" id="CAJVPT010016837">
    <property type="protein sequence ID" value="CAG8621868.1"/>
    <property type="molecule type" value="Genomic_DNA"/>
</dbReference>
<organism evidence="1 2">
    <name type="scientific">Acaulospora colombiana</name>
    <dbReference type="NCBI Taxonomy" id="27376"/>
    <lineage>
        <taxon>Eukaryota</taxon>
        <taxon>Fungi</taxon>
        <taxon>Fungi incertae sedis</taxon>
        <taxon>Mucoromycota</taxon>
        <taxon>Glomeromycotina</taxon>
        <taxon>Glomeromycetes</taxon>
        <taxon>Diversisporales</taxon>
        <taxon>Acaulosporaceae</taxon>
        <taxon>Acaulospora</taxon>
    </lineage>
</organism>
<feature type="non-terminal residue" evidence="1">
    <location>
        <position position="55"/>
    </location>
</feature>
<dbReference type="Proteomes" id="UP000789525">
    <property type="component" value="Unassembled WGS sequence"/>
</dbReference>
<comment type="caution">
    <text evidence="1">The sequence shown here is derived from an EMBL/GenBank/DDBJ whole genome shotgun (WGS) entry which is preliminary data.</text>
</comment>
<keyword evidence="2" id="KW-1185">Reference proteome</keyword>
<sequence>MLPEQNPIENVWRNDGSEVQRDTILNELIEIIDELDSDAESIIGDKCEEIEMLTQ</sequence>
<name>A0ACA9MY53_9GLOM</name>